<evidence type="ECO:0000256" key="1">
    <source>
        <dbReference type="ARBA" id="ARBA00009437"/>
    </source>
</evidence>
<reference evidence="6 7" key="1">
    <citation type="submission" date="2024-06" db="EMBL/GenBank/DDBJ databases">
        <title>Sorghum-associated microbial communities from plants grown in Nebraska, USA.</title>
        <authorList>
            <person name="Schachtman D."/>
        </authorList>
    </citation>
    <scope>NUCLEOTIDE SEQUENCE [LARGE SCALE GENOMIC DNA]</scope>
    <source>
        <strain evidence="6 7">2709</strain>
    </source>
</reference>
<dbReference type="InterPro" id="IPR000847">
    <property type="entry name" value="LysR_HTH_N"/>
</dbReference>
<dbReference type="InterPro" id="IPR005119">
    <property type="entry name" value="LysR_subst-bd"/>
</dbReference>
<organism evidence="6 7">
    <name type="scientific">Ottowia thiooxydans</name>
    <dbReference type="NCBI Taxonomy" id="219182"/>
    <lineage>
        <taxon>Bacteria</taxon>
        <taxon>Pseudomonadati</taxon>
        <taxon>Pseudomonadota</taxon>
        <taxon>Betaproteobacteria</taxon>
        <taxon>Burkholderiales</taxon>
        <taxon>Comamonadaceae</taxon>
        <taxon>Ottowia</taxon>
    </lineage>
</organism>
<dbReference type="Proteomes" id="UP001549320">
    <property type="component" value="Unassembled WGS sequence"/>
</dbReference>
<evidence type="ECO:0000313" key="7">
    <source>
        <dbReference type="Proteomes" id="UP001549320"/>
    </source>
</evidence>
<dbReference type="SUPFAM" id="SSF53850">
    <property type="entry name" value="Periplasmic binding protein-like II"/>
    <property type="match status" value="1"/>
</dbReference>
<evidence type="ECO:0000256" key="4">
    <source>
        <dbReference type="ARBA" id="ARBA00023163"/>
    </source>
</evidence>
<evidence type="ECO:0000259" key="5">
    <source>
        <dbReference type="PROSITE" id="PS50931"/>
    </source>
</evidence>
<dbReference type="EMBL" id="JBEPSH010000006">
    <property type="protein sequence ID" value="MET4578127.1"/>
    <property type="molecule type" value="Genomic_DNA"/>
</dbReference>
<dbReference type="InterPro" id="IPR036388">
    <property type="entry name" value="WH-like_DNA-bd_sf"/>
</dbReference>
<protein>
    <submittedName>
        <fullName evidence="6">DNA-binding transcriptional LysR family regulator</fullName>
    </submittedName>
</protein>
<dbReference type="Pfam" id="PF00126">
    <property type="entry name" value="HTH_1"/>
    <property type="match status" value="1"/>
</dbReference>
<dbReference type="Pfam" id="PF03466">
    <property type="entry name" value="LysR_substrate"/>
    <property type="match status" value="1"/>
</dbReference>
<dbReference type="InterPro" id="IPR050950">
    <property type="entry name" value="HTH-type_LysR_regulators"/>
</dbReference>
<evidence type="ECO:0000256" key="2">
    <source>
        <dbReference type="ARBA" id="ARBA00023015"/>
    </source>
</evidence>
<comment type="caution">
    <text evidence="6">The sequence shown here is derived from an EMBL/GenBank/DDBJ whole genome shotgun (WGS) entry which is preliminary data.</text>
</comment>
<dbReference type="SUPFAM" id="SSF46785">
    <property type="entry name" value="Winged helix' DNA-binding domain"/>
    <property type="match status" value="1"/>
</dbReference>
<keyword evidence="3 6" id="KW-0238">DNA-binding</keyword>
<keyword evidence="7" id="KW-1185">Reference proteome</keyword>
<dbReference type="GO" id="GO:0003677">
    <property type="term" value="F:DNA binding"/>
    <property type="evidence" value="ECO:0007669"/>
    <property type="project" value="UniProtKB-KW"/>
</dbReference>
<dbReference type="Gene3D" id="1.10.10.10">
    <property type="entry name" value="Winged helix-like DNA-binding domain superfamily/Winged helix DNA-binding domain"/>
    <property type="match status" value="1"/>
</dbReference>
<dbReference type="PROSITE" id="PS50931">
    <property type="entry name" value="HTH_LYSR"/>
    <property type="match status" value="1"/>
</dbReference>
<dbReference type="Gene3D" id="3.40.190.290">
    <property type="match status" value="1"/>
</dbReference>
<gene>
    <name evidence="6" type="ORF">ABIE13_003243</name>
</gene>
<dbReference type="RefSeq" id="WP_354445110.1">
    <property type="nucleotide sequence ID" value="NZ_JBEPSH010000006.1"/>
</dbReference>
<name>A0ABV2QC30_9BURK</name>
<dbReference type="InterPro" id="IPR036390">
    <property type="entry name" value="WH_DNA-bd_sf"/>
</dbReference>
<evidence type="ECO:0000313" key="6">
    <source>
        <dbReference type="EMBL" id="MET4578127.1"/>
    </source>
</evidence>
<proteinExistence type="inferred from homology"/>
<feature type="domain" description="HTH lysR-type" evidence="5">
    <location>
        <begin position="21"/>
        <end position="78"/>
    </location>
</feature>
<evidence type="ECO:0000256" key="3">
    <source>
        <dbReference type="ARBA" id="ARBA00023125"/>
    </source>
</evidence>
<keyword evidence="2" id="KW-0805">Transcription regulation</keyword>
<comment type="similarity">
    <text evidence="1">Belongs to the LysR transcriptional regulatory family.</text>
</comment>
<dbReference type="PANTHER" id="PTHR30419">
    <property type="entry name" value="HTH-TYPE TRANSCRIPTIONAL REGULATOR YBHD"/>
    <property type="match status" value="1"/>
</dbReference>
<keyword evidence="4" id="KW-0804">Transcription</keyword>
<sequence length="320" mass="35195">MKNVHIEGKAVPDDERIVSRLKMRHLSAVLAIARAGSLQKASQELALSQSAVSKTLTEAEELVGLKLFERSANGVRPTLVGEVIIRYSANVTANTKQASDEFRALLRGESGKLTVGIFTPVAWWDALSACIYDFQKLAPMARLTIRQGGIEDLMASLRDNELDIVLGRWNEERPPGNISVIPLLDDGGPRFVTRADHPLIGGPVSLEQLMAFPWFLPEPPNILLTALEATLEAAGLSLPNRVIYSHAYTINLAVCERTDMISILPAYVLPRIRTLYGLRPLEIDLPLKTVPLSAFVNADKPMEPTTKKFLDRLKEISSGP</sequence>
<dbReference type="PANTHER" id="PTHR30419:SF8">
    <property type="entry name" value="NITROGEN ASSIMILATION TRANSCRIPTIONAL ACTIVATOR-RELATED"/>
    <property type="match status" value="1"/>
</dbReference>
<accession>A0ABV2QC30</accession>